<dbReference type="Gene3D" id="3.40.50.1010">
    <property type="entry name" value="5'-nuclease"/>
    <property type="match status" value="1"/>
</dbReference>
<dbReference type="GO" id="GO:0016787">
    <property type="term" value="F:hydrolase activity"/>
    <property type="evidence" value="ECO:0007669"/>
    <property type="project" value="UniProtKB-KW"/>
</dbReference>
<evidence type="ECO:0000256" key="1">
    <source>
        <dbReference type="ARBA" id="ARBA00001946"/>
    </source>
</evidence>
<evidence type="ECO:0000256" key="3">
    <source>
        <dbReference type="ARBA" id="ARBA00022722"/>
    </source>
</evidence>
<dbReference type="EMBL" id="OJIN01000217">
    <property type="protein sequence ID" value="SPD75774.1"/>
    <property type="molecule type" value="Genomic_DNA"/>
</dbReference>
<evidence type="ECO:0000259" key="8">
    <source>
        <dbReference type="Pfam" id="PF01850"/>
    </source>
</evidence>
<evidence type="ECO:0000313" key="9">
    <source>
        <dbReference type="EMBL" id="SPD75774.1"/>
    </source>
</evidence>
<gene>
    <name evidence="9" type="ORF">PITCH_A720114</name>
</gene>
<keyword evidence="5" id="KW-0378">Hydrolase</keyword>
<evidence type="ECO:0000256" key="5">
    <source>
        <dbReference type="ARBA" id="ARBA00022801"/>
    </source>
</evidence>
<name>A0A445N245_9BACT</name>
<dbReference type="Pfam" id="PF01850">
    <property type="entry name" value="PIN"/>
    <property type="match status" value="1"/>
</dbReference>
<dbReference type="InterPro" id="IPR002716">
    <property type="entry name" value="PIN_dom"/>
</dbReference>
<reference evidence="9" key="1">
    <citation type="submission" date="2018-01" db="EMBL/GenBank/DDBJ databases">
        <authorList>
            <person name="Regsiter A."/>
            <person name="William W."/>
        </authorList>
    </citation>
    <scope>NUCLEOTIDE SEQUENCE</scope>
    <source>
        <strain evidence="9">TRIP AH-1</strain>
    </source>
</reference>
<evidence type="ECO:0000256" key="2">
    <source>
        <dbReference type="ARBA" id="ARBA00022649"/>
    </source>
</evidence>
<comment type="cofactor">
    <cofactor evidence="1">
        <name>Mg(2+)</name>
        <dbReference type="ChEBI" id="CHEBI:18420"/>
    </cofactor>
</comment>
<evidence type="ECO:0000256" key="7">
    <source>
        <dbReference type="ARBA" id="ARBA00038093"/>
    </source>
</evidence>
<protein>
    <recommendedName>
        <fullName evidence="8">PIN domain-containing protein</fullName>
    </recommendedName>
</protein>
<keyword evidence="6" id="KW-0460">Magnesium</keyword>
<sequence>MHNRLLDSVILIDHLNNVPKATKFLMGLNPDQTAISVVTRAEILVGVEDHDKEKVIVFLDQYDVLSIDKNIADLAAGLRKRHGWKLPDAFQAALAAYHNLKLCTRNSKDFNPKKHLFVEIPYEL</sequence>
<dbReference type="PANTHER" id="PTHR33653">
    <property type="entry name" value="RIBONUCLEASE VAPC2"/>
    <property type="match status" value="1"/>
</dbReference>
<evidence type="ECO:0000256" key="6">
    <source>
        <dbReference type="ARBA" id="ARBA00022842"/>
    </source>
</evidence>
<dbReference type="GO" id="GO:0046872">
    <property type="term" value="F:metal ion binding"/>
    <property type="evidence" value="ECO:0007669"/>
    <property type="project" value="UniProtKB-KW"/>
</dbReference>
<keyword evidence="4" id="KW-0479">Metal-binding</keyword>
<dbReference type="PANTHER" id="PTHR33653:SF1">
    <property type="entry name" value="RIBONUCLEASE VAPC2"/>
    <property type="match status" value="1"/>
</dbReference>
<evidence type="ECO:0000256" key="4">
    <source>
        <dbReference type="ARBA" id="ARBA00022723"/>
    </source>
</evidence>
<proteinExistence type="inferred from homology"/>
<comment type="similarity">
    <text evidence="7">Belongs to the PINc/VapC protein family.</text>
</comment>
<accession>A0A445N245</accession>
<feature type="domain" description="PIN" evidence="8">
    <location>
        <begin position="5"/>
        <end position="108"/>
    </location>
</feature>
<dbReference type="InterPro" id="IPR050556">
    <property type="entry name" value="Type_II_TA_system_RNase"/>
</dbReference>
<dbReference type="GO" id="GO:0004518">
    <property type="term" value="F:nuclease activity"/>
    <property type="evidence" value="ECO:0007669"/>
    <property type="project" value="UniProtKB-KW"/>
</dbReference>
<organism evidence="9">
    <name type="scientific">uncultured Desulfobacterium sp</name>
    <dbReference type="NCBI Taxonomy" id="201089"/>
    <lineage>
        <taxon>Bacteria</taxon>
        <taxon>Pseudomonadati</taxon>
        <taxon>Thermodesulfobacteriota</taxon>
        <taxon>Desulfobacteria</taxon>
        <taxon>Desulfobacterales</taxon>
        <taxon>Desulfobacteriaceae</taxon>
        <taxon>Desulfobacterium</taxon>
        <taxon>environmental samples</taxon>
    </lineage>
</organism>
<dbReference type="AlphaFoldDB" id="A0A445N245"/>
<keyword evidence="3" id="KW-0540">Nuclease</keyword>
<keyword evidence="2" id="KW-1277">Toxin-antitoxin system</keyword>
<dbReference type="InterPro" id="IPR029060">
    <property type="entry name" value="PIN-like_dom_sf"/>
</dbReference>
<dbReference type="SUPFAM" id="SSF88723">
    <property type="entry name" value="PIN domain-like"/>
    <property type="match status" value="1"/>
</dbReference>